<reference evidence="2 3" key="1">
    <citation type="submission" date="2014-04" db="EMBL/GenBank/DDBJ databases">
        <authorList>
            <consortium name="DOE Joint Genome Institute"/>
            <person name="Kuo A."/>
            <person name="Martino E."/>
            <person name="Perotto S."/>
            <person name="Kohler A."/>
            <person name="Nagy L.G."/>
            <person name="Floudas D."/>
            <person name="Copeland A."/>
            <person name="Barry K.W."/>
            <person name="Cichocki N."/>
            <person name="Veneault-Fourrey C."/>
            <person name="LaButti K."/>
            <person name="Lindquist E.A."/>
            <person name="Lipzen A."/>
            <person name="Lundell T."/>
            <person name="Morin E."/>
            <person name="Murat C."/>
            <person name="Sun H."/>
            <person name="Tunlid A."/>
            <person name="Henrissat B."/>
            <person name="Grigoriev I.V."/>
            <person name="Hibbett D.S."/>
            <person name="Martin F."/>
            <person name="Nordberg H.P."/>
            <person name="Cantor M.N."/>
            <person name="Hua S.X."/>
        </authorList>
    </citation>
    <scope>NUCLEOTIDE SEQUENCE [LARGE SCALE GENOMIC DNA]</scope>
    <source>
        <strain evidence="2 3">Zn</strain>
    </source>
</reference>
<dbReference type="InterPro" id="IPR036047">
    <property type="entry name" value="F-box-like_dom_sf"/>
</dbReference>
<feature type="compositionally biased region" description="Acidic residues" evidence="1">
    <location>
        <begin position="301"/>
        <end position="318"/>
    </location>
</feature>
<dbReference type="SUPFAM" id="SSF81383">
    <property type="entry name" value="F-box domain"/>
    <property type="match status" value="1"/>
</dbReference>
<protein>
    <recommendedName>
        <fullName evidence="4">F-box domain-containing protein</fullName>
    </recommendedName>
</protein>
<dbReference type="HOGENOM" id="CLU_874632_0_0_1"/>
<evidence type="ECO:0000313" key="2">
    <source>
        <dbReference type="EMBL" id="KIM93850.1"/>
    </source>
</evidence>
<organism evidence="2 3">
    <name type="scientific">Oidiodendron maius (strain Zn)</name>
    <dbReference type="NCBI Taxonomy" id="913774"/>
    <lineage>
        <taxon>Eukaryota</taxon>
        <taxon>Fungi</taxon>
        <taxon>Dikarya</taxon>
        <taxon>Ascomycota</taxon>
        <taxon>Pezizomycotina</taxon>
        <taxon>Leotiomycetes</taxon>
        <taxon>Leotiomycetes incertae sedis</taxon>
        <taxon>Myxotrichaceae</taxon>
        <taxon>Oidiodendron</taxon>
    </lineage>
</organism>
<dbReference type="Proteomes" id="UP000054321">
    <property type="component" value="Unassembled WGS sequence"/>
</dbReference>
<dbReference type="STRING" id="913774.A0A0C3GCF7"/>
<dbReference type="OrthoDB" id="3800738at2759"/>
<accession>A0A0C3GCF7</accession>
<evidence type="ECO:0008006" key="4">
    <source>
        <dbReference type="Google" id="ProtNLM"/>
    </source>
</evidence>
<reference evidence="3" key="2">
    <citation type="submission" date="2015-01" db="EMBL/GenBank/DDBJ databases">
        <title>Evolutionary Origins and Diversification of the Mycorrhizal Mutualists.</title>
        <authorList>
            <consortium name="DOE Joint Genome Institute"/>
            <consortium name="Mycorrhizal Genomics Consortium"/>
            <person name="Kohler A."/>
            <person name="Kuo A."/>
            <person name="Nagy L.G."/>
            <person name="Floudas D."/>
            <person name="Copeland A."/>
            <person name="Barry K.W."/>
            <person name="Cichocki N."/>
            <person name="Veneault-Fourrey C."/>
            <person name="LaButti K."/>
            <person name="Lindquist E.A."/>
            <person name="Lipzen A."/>
            <person name="Lundell T."/>
            <person name="Morin E."/>
            <person name="Murat C."/>
            <person name="Riley R."/>
            <person name="Ohm R."/>
            <person name="Sun H."/>
            <person name="Tunlid A."/>
            <person name="Henrissat B."/>
            <person name="Grigoriev I.V."/>
            <person name="Hibbett D.S."/>
            <person name="Martin F."/>
        </authorList>
    </citation>
    <scope>NUCLEOTIDE SEQUENCE [LARGE SCALE GENOMIC DNA]</scope>
    <source>
        <strain evidence="3">Zn</strain>
    </source>
</reference>
<name>A0A0C3GCF7_OIDMZ</name>
<evidence type="ECO:0000313" key="3">
    <source>
        <dbReference type="Proteomes" id="UP000054321"/>
    </source>
</evidence>
<dbReference type="InParanoid" id="A0A0C3GCF7"/>
<dbReference type="Gene3D" id="1.20.1280.50">
    <property type="match status" value="1"/>
</dbReference>
<dbReference type="EMBL" id="KN832892">
    <property type="protein sequence ID" value="KIM93850.1"/>
    <property type="molecule type" value="Genomic_DNA"/>
</dbReference>
<proteinExistence type="predicted"/>
<gene>
    <name evidence="2" type="ORF">OIDMADRAFT_35312</name>
</gene>
<feature type="region of interest" description="Disordered" evidence="1">
    <location>
        <begin position="298"/>
        <end position="318"/>
    </location>
</feature>
<dbReference type="AlphaFoldDB" id="A0A0C3GCF7"/>
<evidence type="ECO:0000256" key="1">
    <source>
        <dbReference type="SAM" id="MobiDB-lite"/>
    </source>
</evidence>
<sequence>MEMSSQDQVLNIPGIFELILLSLPARSLLTTAPLVCRNWRDFIASSTRLQQELFFQPVSSLRGPDSHLALPRFNPLLEELFPGFFETRHGQTFTIRSGTRSGIGGQTSYCTSPGWSRLAIVKHPRAFVRSGASWRRMLPRQPPSILADTGILDENEATACRAPSKRSFYWRRLEDNYGDGDNLLRMGVLYDLVHDFCDTPQAECAIVWAVGTMKVANSMTLREDAELVEGWKVAACAMESCTENMVIQMLDLMDIVVRRRYRNQIQGYRHHKVPHWRSLRSRDFKEVGTVLYIEYHHTDREDEDEDDRDEEEEEGRMA</sequence>
<keyword evidence="3" id="KW-1185">Reference proteome</keyword>